<keyword evidence="6" id="KW-1185">Reference proteome</keyword>
<dbReference type="SMART" id="SM00419">
    <property type="entry name" value="HTH_CRP"/>
    <property type="match status" value="1"/>
</dbReference>
<feature type="domain" description="Cyclic nucleotide-binding" evidence="4">
    <location>
        <begin position="50"/>
        <end position="108"/>
    </location>
</feature>
<evidence type="ECO:0000256" key="3">
    <source>
        <dbReference type="ARBA" id="ARBA00023163"/>
    </source>
</evidence>
<dbReference type="InterPro" id="IPR014710">
    <property type="entry name" value="RmlC-like_jellyroll"/>
</dbReference>
<dbReference type="InterPro" id="IPR000595">
    <property type="entry name" value="cNMP-bd_dom"/>
</dbReference>
<dbReference type="Pfam" id="PF00027">
    <property type="entry name" value="cNMP_binding"/>
    <property type="match status" value="1"/>
</dbReference>
<evidence type="ECO:0000313" key="5">
    <source>
        <dbReference type="EMBL" id="QOY60537.1"/>
    </source>
</evidence>
<dbReference type="SUPFAM" id="SSF51206">
    <property type="entry name" value="cAMP-binding domain-like"/>
    <property type="match status" value="1"/>
</dbReference>
<protein>
    <submittedName>
        <fullName evidence="5">Crp/Fnr family transcriptional regulator</fullName>
    </submittedName>
</protein>
<dbReference type="InterPro" id="IPR036388">
    <property type="entry name" value="WH-like_DNA-bd_sf"/>
</dbReference>
<gene>
    <name evidence="5" type="ORF">INP52_09110</name>
</gene>
<keyword evidence="2" id="KW-0238">DNA-binding</keyword>
<dbReference type="CDD" id="cd00038">
    <property type="entry name" value="CAP_ED"/>
    <property type="match status" value="1"/>
</dbReference>
<dbReference type="AlphaFoldDB" id="A0A7S7M869"/>
<evidence type="ECO:0000256" key="1">
    <source>
        <dbReference type="ARBA" id="ARBA00023015"/>
    </source>
</evidence>
<dbReference type="InterPro" id="IPR012318">
    <property type="entry name" value="HTH_CRP"/>
</dbReference>
<dbReference type="GO" id="GO:0006355">
    <property type="term" value="P:regulation of DNA-templated transcription"/>
    <property type="evidence" value="ECO:0007669"/>
    <property type="project" value="InterPro"/>
</dbReference>
<evidence type="ECO:0000313" key="6">
    <source>
        <dbReference type="Proteomes" id="UP000593735"/>
    </source>
</evidence>
<keyword evidence="3" id="KW-0804">Transcription</keyword>
<dbReference type="Pfam" id="PF13545">
    <property type="entry name" value="HTH_Crp_2"/>
    <property type="match status" value="1"/>
</dbReference>
<keyword evidence="1" id="KW-0805">Transcription regulation</keyword>
<dbReference type="RefSeq" id="WP_194371089.1">
    <property type="nucleotide sequence ID" value="NZ_CP063767.1"/>
</dbReference>
<reference evidence="5 6" key="1">
    <citation type="submission" date="2020-10" db="EMBL/GenBank/DDBJ databases">
        <title>Olsenella immobilis sp.nov., isolated from the mud in a fermentation cellar used for the production of Chinese strong-flavoured liquor.</title>
        <authorList>
            <person name="Lu L."/>
        </authorList>
    </citation>
    <scope>NUCLEOTIDE SEQUENCE [LARGE SCALE GENOMIC DNA]</scope>
    <source>
        <strain evidence="5 6">LZLJ-2</strain>
    </source>
</reference>
<accession>A0A7S7M869</accession>
<organism evidence="5 6">
    <name type="scientific">Thermophilibacter immobilis</name>
    <dbReference type="NCBI Taxonomy" id="2779519"/>
    <lineage>
        <taxon>Bacteria</taxon>
        <taxon>Bacillati</taxon>
        <taxon>Actinomycetota</taxon>
        <taxon>Coriobacteriia</taxon>
        <taxon>Coriobacteriales</taxon>
        <taxon>Atopobiaceae</taxon>
        <taxon>Thermophilibacter</taxon>
    </lineage>
</organism>
<evidence type="ECO:0000256" key="2">
    <source>
        <dbReference type="ARBA" id="ARBA00023125"/>
    </source>
</evidence>
<dbReference type="Gene3D" id="1.10.10.10">
    <property type="entry name" value="Winged helix-like DNA-binding domain superfamily/Winged helix DNA-binding domain"/>
    <property type="match status" value="1"/>
</dbReference>
<sequence>MAQKGFDDAGERAVDVLGYISALNAPTREALMPWARRIPAGLLARCRLIHVERGEELVSMFDRCEHVYVLCVGRIRTTTRSVSGSSFTIDEFEAPTVFGEMELLAQSPITLGSLVALSGCSFIAAPQADYLAWLTSDPEALLARSRWVVRSLLRQMGNARSLMGWSATRRLMFVLFQSCHQGTGRSENGGATIQATRAELAERAGVSTKTVSRALGELEGRQMLRRSGRKIVIDRDAYERLENEIRHELESEPPQGGKREEQ</sequence>
<dbReference type="EMBL" id="CP063767">
    <property type="protein sequence ID" value="QOY60537.1"/>
    <property type="molecule type" value="Genomic_DNA"/>
</dbReference>
<proteinExistence type="predicted"/>
<dbReference type="PROSITE" id="PS50042">
    <property type="entry name" value="CNMP_BINDING_3"/>
    <property type="match status" value="1"/>
</dbReference>
<name>A0A7S7M869_9ACTN</name>
<dbReference type="Proteomes" id="UP000593735">
    <property type="component" value="Chromosome"/>
</dbReference>
<dbReference type="KEGG" id="tio:INP52_09110"/>
<dbReference type="InterPro" id="IPR018490">
    <property type="entry name" value="cNMP-bd_dom_sf"/>
</dbReference>
<evidence type="ECO:0000259" key="4">
    <source>
        <dbReference type="PROSITE" id="PS50042"/>
    </source>
</evidence>
<dbReference type="Gene3D" id="2.60.120.10">
    <property type="entry name" value="Jelly Rolls"/>
    <property type="match status" value="1"/>
</dbReference>
<dbReference type="GO" id="GO:0003677">
    <property type="term" value="F:DNA binding"/>
    <property type="evidence" value="ECO:0007669"/>
    <property type="project" value="UniProtKB-KW"/>
</dbReference>
<dbReference type="InterPro" id="IPR036390">
    <property type="entry name" value="WH_DNA-bd_sf"/>
</dbReference>
<dbReference type="SUPFAM" id="SSF46785">
    <property type="entry name" value="Winged helix' DNA-binding domain"/>
    <property type="match status" value="1"/>
</dbReference>